<protein>
    <submittedName>
        <fullName evidence="2">Transmembrane protein 53</fullName>
    </submittedName>
</protein>
<evidence type="ECO:0000256" key="1">
    <source>
        <dbReference type="SAM" id="Phobius"/>
    </source>
</evidence>
<dbReference type="PANTHER" id="PTHR12265:SF14">
    <property type="entry name" value="INDOLE-DITERPENE BIOSYNTHESIS PROTEIN PAXU"/>
    <property type="match status" value="1"/>
</dbReference>
<accession>A0AA38R5V5</accession>
<dbReference type="PANTHER" id="PTHR12265">
    <property type="entry name" value="TRANSMEMBRANE PROTEIN 53"/>
    <property type="match status" value="1"/>
</dbReference>
<keyword evidence="1" id="KW-1133">Transmembrane helix</keyword>
<comment type="caution">
    <text evidence="2">The sequence shown here is derived from an EMBL/GenBank/DDBJ whole genome shotgun (WGS) entry which is preliminary data.</text>
</comment>
<keyword evidence="1" id="KW-0472">Membrane</keyword>
<feature type="transmembrane region" description="Helical" evidence="1">
    <location>
        <begin position="178"/>
        <end position="199"/>
    </location>
</feature>
<dbReference type="EMBL" id="JANBVO010000031">
    <property type="protein sequence ID" value="KAJ9138208.1"/>
    <property type="molecule type" value="Genomic_DNA"/>
</dbReference>
<dbReference type="InterPro" id="IPR008547">
    <property type="entry name" value="DUF829_TMEM53"/>
</dbReference>
<evidence type="ECO:0000313" key="2">
    <source>
        <dbReference type="EMBL" id="KAJ9138208.1"/>
    </source>
</evidence>
<dbReference type="Pfam" id="PF05705">
    <property type="entry name" value="DUF829"/>
    <property type="match status" value="1"/>
</dbReference>
<reference evidence="2" key="1">
    <citation type="submission" date="2022-07" db="EMBL/GenBank/DDBJ databases">
        <title>Fungi with potential for degradation of polypropylene.</title>
        <authorList>
            <person name="Gostincar C."/>
        </authorList>
    </citation>
    <scope>NUCLEOTIDE SEQUENCE</scope>
    <source>
        <strain evidence="2">EXF-13308</strain>
    </source>
</reference>
<dbReference type="SUPFAM" id="SSF53474">
    <property type="entry name" value="alpha/beta-Hydrolases"/>
    <property type="match status" value="1"/>
</dbReference>
<keyword evidence="3" id="KW-1185">Reference proteome</keyword>
<sequence length="291" mass="32293">MLADKGFQKLSEEVYLRPSQSEGVKSIEGDPATVIIYGWGDANPKHLAKYIEGYQKLFPQARLVVIFSSMLKIMQNSLEQRSEKMVPVIDAVFGDKGGRNTEHGGILIHAMSNMGGMSLASTLHAYQRLSTAPESSPMPHTLLVLDSTPGSTHFLSNIGPWSRAMAIALKPPFPWPTLFTQALAALFLGLIHGLGWLLGRTSAAEFSVKAVNDSQFASKDAARLYLFSEADEIISWKDIVQHAAEAREQGYDVETEVFDGTPHVGHMREHPEQYWQAIERRWRRANGDSRG</sequence>
<keyword evidence="1 2" id="KW-0812">Transmembrane</keyword>
<proteinExistence type="predicted"/>
<dbReference type="InterPro" id="IPR029058">
    <property type="entry name" value="AB_hydrolase_fold"/>
</dbReference>
<name>A0AA38R5V5_9PEZI</name>
<dbReference type="AlphaFoldDB" id="A0AA38R5V5"/>
<dbReference type="Proteomes" id="UP001174694">
    <property type="component" value="Unassembled WGS sequence"/>
</dbReference>
<gene>
    <name evidence="2" type="ORF">NKR23_g8703</name>
</gene>
<evidence type="ECO:0000313" key="3">
    <source>
        <dbReference type="Proteomes" id="UP001174694"/>
    </source>
</evidence>
<organism evidence="2 3">
    <name type="scientific">Pleurostoma richardsiae</name>
    <dbReference type="NCBI Taxonomy" id="41990"/>
    <lineage>
        <taxon>Eukaryota</taxon>
        <taxon>Fungi</taxon>
        <taxon>Dikarya</taxon>
        <taxon>Ascomycota</taxon>
        <taxon>Pezizomycotina</taxon>
        <taxon>Sordariomycetes</taxon>
        <taxon>Sordariomycetidae</taxon>
        <taxon>Calosphaeriales</taxon>
        <taxon>Pleurostomataceae</taxon>
        <taxon>Pleurostoma</taxon>
    </lineage>
</organism>